<organism evidence="9 10">
    <name type="scientific">Escherichia coli MS 85-1</name>
    <dbReference type="NCBI Taxonomy" id="679202"/>
    <lineage>
        <taxon>Bacteria</taxon>
        <taxon>Pseudomonadati</taxon>
        <taxon>Pseudomonadota</taxon>
        <taxon>Gammaproteobacteria</taxon>
        <taxon>Enterobacterales</taxon>
        <taxon>Enterobacteriaceae</taxon>
        <taxon>Escherichia</taxon>
    </lineage>
</organism>
<comment type="catalytic activity">
    <reaction evidence="6">
        <text>a 2'-deoxycytidine in DNA + S-adenosyl-L-methionine = a 5-methyl-2'-deoxycytidine in DNA + S-adenosyl-L-homocysteine + H(+)</text>
        <dbReference type="Rhea" id="RHEA:13681"/>
        <dbReference type="Rhea" id="RHEA-COMP:11369"/>
        <dbReference type="Rhea" id="RHEA-COMP:11370"/>
        <dbReference type="ChEBI" id="CHEBI:15378"/>
        <dbReference type="ChEBI" id="CHEBI:57856"/>
        <dbReference type="ChEBI" id="CHEBI:59789"/>
        <dbReference type="ChEBI" id="CHEBI:85452"/>
        <dbReference type="ChEBI" id="CHEBI:85454"/>
        <dbReference type="EC" id="2.1.1.37"/>
    </reaction>
</comment>
<sequence length="354" mass="39913">MILDAEGKMKKIKVFDFFSGCGGTSQGFHQAGMDIVFGLDFDVDAASSFRANFPQAAFINSDIRLIDNNAINKLVKKHRNDYILFSGCAPCQPYSKQNSNKKNDDPRLDLLKEFSRFVEHYMPDFIFVENVPGMQKFNKNEGTFMMFLEMLSSKGYSVDYKVMPAAWYGVPQTRERLVLIASKDFYVALPSPTHGVGNTPYSTVKDWIANLPKIEAGEKHNSIPDHEAARLSELNLRRIKCTPEGGSREFWPDELILECHRNHKGHTDVYGRLSWDKPASGLTTRCISYSNGRFGHPTQNRAISVREAACLQTFPLDYKFIGSLQSRARQIGNAVPPKMSETIGKHLLNIIKAS</sequence>
<gene>
    <name evidence="9" type="primary">dcm</name>
    <name evidence="9" type="ORF">HMPREF9350_03848</name>
</gene>
<evidence type="ECO:0000256" key="2">
    <source>
        <dbReference type="ARBA" id="ARBA00022603"/>
    </source>
</evidence>
<evidence type="ECO:0000256" key="7">
    <source>
        <dbReference type="PROSITE-ProRule" id="PRU01016"/>
    </source>
</evidence>
<evidence type="ECO:0000313" key="10">
    <source>
        <dbReference type="Proteomes" id="UP000005056"/>
    </source>
</evidence>
<evidence type="ECO:0000256" key="1">
    <source>
        <dbReference type="ARBA" id="ARBA00011975"/>
    </source>
</evidence>
<evidence type="ECO:0000256" key="6">
    <source>
        <dbReference type="ARBA" id="ARBA00047422"/>
    </source>
</evidence>
<evidence type="ECO:0000256" key="3">
    <source>
        <dbReference type="ARBA" id="ARBA00022679"/>
    </source>
</evidence>
<dbReference type="PANTHER" id="PTHR10629">
    <property type="entry name" value="CYTOSINE-SPECIFIC METHYLTRANSFERASE"/>
    <property type="match status" value="1"/>
</dbReference>
<dbReference type="InterPro" id="IPR031303">
    <property type="entry name" value="C5_meth_CS"/>
</dbReference>
<evidence type="ECO:0000313" key="9">
    <source>
        <dbReference type="EMBL" id="EFU34376.1"/>
    </source>
</evidence>
<keyword evidence="5" id="KW-0680">Restriction system</keyword>
<dbReference type="GO" id="GO:0032259">
    <property type="term" value="P:methylation"/>
    <property type="evidence" value="ECO:0007669"/>
    <property type="project" value="UniProtKB-KW"/>
</dbReference>
<dbReference type="PRINTS" id="PR00105">
    <property type="entry name" value="C5METTRFRASE"/>
</dbReference>
<dbReference type="Proteomes" id="UP000005056">
    <property type="component" value="Unassembled WGS sequence"/>
</dbReference>
<dbReference type="GO" id="GO:0003886">
    <property type="term" value="F:DNA (cytosine-5-)-methyltransferase activity"/>
    <property type="evidence" value="ECO:0007669"/>
    <property type="project" value="UniProtKB-EC"/>
</dbReference>
<proteinExistence type="inferred from homology"/>
<dbReference type="PANTHER" id="PTHR10629:SF52">
    <property type="entry name" value="DNA (CYTOSINE-5)-METHYLTRANSFERASE 1"/>
    <property type="match status" value="1"/>
</dbReference>
<accession>A0AAN3M835</accession>
<dbReference type="AlphaFoldDB" id="A0AAN3M835"/>
<comment type="caution">
    <text evidence="9">The sequence shown here is derived from an EMBL/GenBank/DDBJ whole genome shotgun (WGS) entry which is preliminary data.</text>
</comment>
<dbReference type="InterPro" id="IPR029063">
    <property type="entry name" value="SAM-dependent_MTases_sf"/>
</dbReference>
<dbReference type="Gene3D" id="3.90.120.10">
    <property type="entry name" value="DNA Methylase, subunit A, domain 2"/>
    <property type="match status" value="1"/>
</dbReference>
<evidence type="ECO:0000256" key="4">
    <source>
        <dbReference type="ARBA" id="ARBA00022691"/>
    </source>
</evidence>
<dbReference type="NCBIfam" id="TIGR00675">
    <property type="entry name" value="dcm"/>
    <property type="match status" value="1"/>
</dbReference>
<feature type="active site" evidence="7">
    <location>
        <position position="91"/>
    </location>
</feature>
<dbReference type="PROSITE" id="PS51679">
    <property type="entry name" value="SAM_MT_C5"/>
    <property type="match status" value="1"/>
</dbReference>
<dbReference type="Pfam" id="PF00145">
    <property type="entry name" value="DNA_methylase"/>
    <property type="match status" value="1"/>
</dbReference>
<protein>
    <recommendedName>
        <fullName evidence="1">DNA (cytosine-5-)-methyltransferase</fullName>
        <ecNumber evidence="1">2.1.1.37</ecNumber>
    </recommendedName>
</protein>
<dbReference type="Gene3D" id="3.40.50.150">
    <property type="entry name" value="Vaccinia Virus protein VP39"/>
    <property type="match status" value="1"/>
</dbReference>
<dbReference type="EMBL" id="ADWQ01000018">
    <property type="protein sequence ID" value="EFU34376.1"/>
    <property type="molecule type" value="Genomic_DNA"/>
</dbReference>
<keyword evidence="4 7" id="KW-0949">S-adenosyl-L-methionine</keyword>
<dbReference type="GO" id="GO:0009307">
    <property type="term" value="P:DNA restriction-modification system"/>
    <property type="evidence" value="ECO:0007669"/>
    <property type="project" value="UniProtKB-KW"/>
</dbReference>
<dbReference type="SUPFAM" id="SSF53335">
    <property type="entry name" value="S-adenosyl-L-methionine-dependent methyltransferases"/>
    <property type="match status" value="1"/>
</dbReference>
<reference evidence="9 10" key="1">
    <citation type="submission" date="2010-09" db="EMBL/GenBank/DDBJ databases">
        <authorList>
            <person name="Weinstock G."/>
            <person name="Sodergren E."/>
            <person name="Clifton S."/>
            <person name="Fulton L."/>
            <person name="Fulton B."/>
            <person name="Courtney L."/>
            <person name="Fronick C."/>
            <person name="Harrison M."/>
            <person name="Strong C."/>
            <person name="Farmer C."/>
            <person name="Delahaunty K."/>
            <person name="Markovic C."/>
            <person name="Hall O."/>
            <person name="Minx P."/>
            <person name="Tomlinson C."/>
            <person name="Mitreva M."/>
            <person name="Hou S."/>
            <person name="Chen J."/>
            <person name="Wollam A."/>
            <person name="Pepin K.H."/>
            <person name="Johnson M."/>
            <person name="Bhonagiri V."/>
            <person name="Zhang X."/>
            <person name="Suruliraj S."/>
            <person name="Warren W."/>
            <person name="Chinwalla A."/>
            <person name="Mardis E.R."/>
            <person name="Wilson R.K."/>
        </authorList>
    </citation>
    <scope>NUCLEOTIDE SEQUENCE [LARGE SCALE GENOMIC DNA]</scope>
    <source>
        <strain evidence="9 10">MS 85-1</strain>
    </source>
</reference>
<dbReference type="InterPro" id="IPR050390">
    <property type="entry name" value="C5-Methyltransferase"/>
</dbReference>
<dbReference type="GO" id="GO:0044027">
    <property type="term" value="P:negative regulation of gene expression via chromosomal CpG island methylation"/>
    <property type="evidence" value="ECO:0007669"/>
    <property type="project" value="TreeGrafter"/>
</dbReference>
<comment type="similarity">
    <text evidence="7 8">Belongs to the class I-like SAM-binding methyltransferase superfamily. C5-methyltransferase family.</text>
</comment>
<evidence type="ECO:0000256" key="5">
    <source>
        <dbReference type="ARBA" id="ARBA00022747"/>
    </source>
</evidence>
<dbReference type="InterPro" id="IPR001525">
    <property type="entry name" value="C5_MeTfrase"/>
</dbReference>
<keyword evidence="2 7" id="KW-0489">Methyltransferase</keyword>
<dbReference type="PROSITE" id="PS00095">
    <property type="entry name" value="C5_MTASE_2"/>
    <property type="match status" value="1"/>
</dbReference>
<keyword evidence="3 7" id="KW-0808">Transferase</keyword>
<evidence type="ECO:0000256" key="8">
    <source>
        <dbReference type="RuleBase" id="RU000416"/>
    </source>
</evidence>
<dbReference type="GO" id="GO:0003677">
    <property type="term" value="F:DNA binding"/>
    <property type="evidence" value="ECO:0007669"/>
    <property type="project" value="TreeGrafter"/>
</dbReference>
<name>A0AAN3M835_ECOLX</name>
<dbReference type="EC" id="2.1.1.37" evidence="1"/>